<proteinExistence type="predicted"/>
<protein>
    <recommendedName>
        <fullName evidence="5">YscD cytoplasmic domain-containing protein</fullName>
    </recommendedName>
</protein>
<evidence type="ECO:0000313" key="4">
    <source>
        <dbReference type="Proteomes" id="UP000325372"/>
    </source>
</evidence>
<evidence type="ECO:0008006" key="5">
    <source>
        <dbReference type="Google" id="ProtNLM"/>
    </source>
</evidence>
<organism evidence="3 4">
    <name type="scientific">Marinihelvus fidelis</name>
    <dbReference type="NCBI Taxonomy" id="2613842"/>
    <lineage>
        <taxon>Bacteria</taxon>
        <taxon>Pseudomonadati</taxon>
        <taxon>Pseudomonadota</taxon>
        <taxon>Gammaproteobacteria</taxon>
        <taxon>Chromatiales</taxon>
        <taxon>Wenzhouxiangellaceae</taxon>
        <taxon>Marinihelvus</taxon>
    </lineage>
</organism>
<dbReference type="Proteomes" id="UP000325372">
    <property type="component" value="Unassembled WGS sequence"/>
</dbReference>
<evidence type="ECO:0000256" key="1">
    <source>
        <dbReference type="SAM" id="MobiDB-lite"/>
    </source>
</evidence>
<dbReference type="EMBL" id="VYXP01000010">
    <property type="protein sequence ID" value="KAA9129874.1"/>
    <property type="molecule type" value="Genomic_DNA"/>
</dbReference>
<keyword evidence="2" id="KW-0472">Membrane</keyword>
<feature type="compositionally biased region" description="Low complexity" evidence="1">
    <location>
        <begin position="170"/>
        <end position="182"/>
    </location>
</feature>
<gene>
    <name evidence="3" type="ORF">F3N42_13920</name>
</gene>
<evidence type="ECO:0000256" key="2">
    <source>
        <dbReference type="SAM" id="Phobius"/>
    </source>
</evidence>
<reference evidence="3 4" key="1">
    <citation type="submission" date="2019-09" db="EMBL/GenBank/DDBJ databases">
        <title>Wenzhouxiangella sp. Genome sequencing and assembly.</title>
        <authorList>
            <person name="Zhang R."/>
        </authorList>
    </citation>
    <scope>NUCLEOTIDE SEQUENCE [LARGE SCALE GENOMIC DNA]</scope>
    <source>
        <strain evidence="3 4">W260</strain>
    </source>
</reference>
<name>A0A5N0T5Z8_9GAMM</name>
<dbReference type="AlphaFoldDB" id="A0A5N0T5Z8"/>
<dbReference type="RefSeq" id="WP_150865097.1">
    <property type="nucleotide sequence ID" value="NZ_VYXP01000010.1"/>
</dbReference>
<keyword evidence="4" id="KW-1185">Reference proteome</keyword>
<feature type="region of interest" description="Disordered" evidence="1">
    <location>
        <begin position="140"/>
        <end position="182"/>
    </location>
</feature>
<keyword evidence="2" id="KW-0812">Transmembrane</keyword>
<feature type="compositionally biased region" description="Low complexity" evidence="1">
    <location>
        <begin position="140"/>
        <end position="150"/>
    </location>
</feature>
<feature type="transmembrane region" description="Helical" evidence="2">
    <location>
        <begin position="111"/>
        <end position="133"/>
    </location>
</feature>
<comment type="caution">
    <text evidence="3">The sequence shown here is derived from an EMBL/GenBank/DDBJ whole genome shotgun (WGS) entry which is preliminary data.</text>
</comment>
<evidence type="ECO:0000313" key="3">
    <source>
        <dbReference type="EMBL" id="KAA9129874.1"/>
    </source>
</evidence>
<accession>A0A5N0T5Z8</accession>
<sequence length="182" mass="19017">MSLYRLKGTAGAVINRKFDLDEPVRIGVNGGIPPVGELAAEISFADGRITLARHGDAEVQVNGETVDSAQLVGGDEIRVATCRFMVQAPGLRPDRVLTEDAVRPRRSPWPWVLAALLAAAAAAIAGWQLGWFVRGQATTPPAAAPAIEPATEPDKAPPATEPATDPPNDPATDSATDPSTNP</sequence>
<keyword evidence="2" id="KW-1133">Transmembrane helix</keyword>